<keyword evidence="7" id="KW-0269">Exonuclease</keyword>
<keyword evidence="20" id="KW-1185">Reference proteome</keyword>
<dbReference type="InterPro" id="IPR011335">
    <property type="entry name" value="Restrct_endonuc-II-like"/>
</dbReference>
<name>A0ABY5DKF1_9GAMM</name>
<evidence type="ECO:0000256" key="3">
    <source>
        <dbReference type="ARBA" id="ARBA00022741"/>
    </source>
</evidence>
<evidence type="ECO:0000256" key="1">
    <source>
        <dbReference type="ARBA" id="ARBA00009922"/>
    </source>
</evidence>
<comment type="similarity">
    <text evidence="1">Belongs to the helicase family. UvrD subfamily.</text>
</comment>
<dbReference type="InterPro" id="IPR014017">
    <property type="entry name" value="DNA_helicase_UvrD-like_C"/>
</dbReference>
<keyword evidence="5 16" id="KW-0378">Hydrolase</keyword>
<keyword evidence="8 16" id="KW-0067">ATP-binding</keyword>
<keyword evidence="4" id="KW-0227">DNA damage</keyword>
<keyword evidence="6 16" id="KW-0347">Helicase</keyword>
<gene>
    <name evidence="19" type="ORF">MMH89_02305</name>
</gene>
<accession>A0ABY5DKF1</accession>
<feature type="binding site" evidence="16">
    <location>
        <begin position="23"/>
        <end position="30"/>
    </location>
    <ligand>
        <name>ATP</name>
        <dbReference type="ChEBI" id="CHEBI:30616"/>
    </ligand>
</feature>
<dbReference type="Gene3D" id="3.90.320.10">
    <property type="match status" value="1"/>
</dbReference>
<dbReference type="EC" id="5.6.2.4" evidence="13"/>
<keyword evidence="2" id="KW-0540">Nuclease</keyword>
<dbReference type="Pfam" id="PF00580">
    <property type="entry name" value="UvrD-helicase"/>
    <property type="match status" value="1"/>
</dbReference>
<dbReference type="PANTHER" id="PTHR11070">
    <property type="entry name" value="UVRD / RECB / PCRA DNA HELICASE FAMILY MEMBER"/>
    <property type="match status" value="1"/>
</dbReference>
<dbReference type="Gene3D" id="1.10.486.10">
    <property type="entry name" value="PCRA, domain 4"/>
    <property type="match status" value="1"/>
</dbReference>
<proteinExistence type="inferred from homology"/>
<dbReference type="InterPro" id="IPR000212">
    <property type="entry name" value="DNA_helicase_UvrD/REP"/>
</dbReference>
<evidence type="ECO:0000256" key="15">
    <source>
        <dbReference type="ARBA" id="ARBA00048988"/>
    </source>
</evidence>
<feature type="domain" description="UvrD-like helicase ATP-binding" evidence="17">
    <location>
        <begin position="2"/>
        <end position="457"/>
    </location>
</feature>
<evidence type="ECO:0000256" key="2">
    <source>
        <dbReference type="ARBA" id="ARBA00022722"/>
    </source>
</evidence>
<evidence type="ECO:0000256" key="16">
    <source>
        <dbReference type="PROSITE-ProRule" id="PRU00560"/>
    </source>
</evidence>
<evidence type="ECO:0000256" key="14">
    <source>
        <dbReference type="ARBA" id="ARBA00034923"/>
    </source>
</evidence>
<comment type="catalytic activity">
    <reaction evidence="15">
        <text>ATP + H2O = ADP + phosphate + H(+)</text>
        <dbReference type="Rhea" id="RHEA:13065"/>
        <dbReference type="ChEBI" id="CHEBI:15377"/>
        <dbReference type="ChEBI" id="CHEBI:15378"/>
        <dbReference type="ChEBI" id="CHEBI:30616"/>
        <dbReference type="ChEBI" id="CHEBI:43474"/>
        <dbReference type="ChEBI" id="CHEBI:456216"/>
        <dbReference type="EC" id="5.6.2.4"/>
    </reaction>
</comment>
<dbReference type="Gene3D" id="1.10.10.160">
    <property type="match status" value="1"/>
</dbReference>
<dbReference type="Gene3D" id="3.40.50.300">
    <property type="entry name" value="P-loop containing nucleotide triphosphate hydrolases"/>
    <property type="match status" value="3"/>
</dbReference>
<dbReference type="InterPro" id="IPR014016">
    <property type="entry name" value="UvrD-like_ATP-bd"/>
</dbReference>
<evidence type="ECO:0000256" key="5">
    <source>
        <dbReference type="ARBA" id="ARBA00022801"/>
    </source>
</evidence>
<dbReference type="PANTHER" id="PTHR11070:SF2">
    <property type="entry name" value="ATP-DEPENDENT DNA HELICASE SRS2"/>
    <property type="match status" value="1"/>
</dbReference>
<evidence type="ECO:0000259" key="18">
    <source>
        <dbReference type="PROSITE" id="PS51217"/>
    </source>
</evidence>
<organism evidence="19 20">
    <name type="scientific">Candidatus Comchoanobacter bicostacola</name>
    <dbReference type="NCBI Taxonomy" id="2919598"/>
    <lineage>
        <taxon>Bacteria</taxon>
        <taxon>Pseudomonadati</taxon>
        <taxon>Pseudomonadota</taxon>
        <taxon>Gammaproteobacteria</taxon>
        <taxon>Candidatus Comchoanobacterales</taxon>
        <taxon>Candidatus Comchoanobacteraceae</taxon>
        <taxon>Candidatus Comchoanobacter</taxon>
    </lineage>
</organism>
<dbReference type="PROSITE" id="PS51198">
    <property type="entry name" value="UVRD_HELICASE_ATP_BIND"/>
    <property type="match status" value="1"/>
</dbReference>
<dbReference type="SUPFAM" id="SSF52980">
    <property type="entry name" value="Restriction endonuclease-like"/>
    <property type="match status" value="1"/>
</dbReference>
<evidence type="ECO:0000313" key="19">
    <source>
        <dbReference type="EMBL" id="UTC24976.1"/>
    </source>
</evidence>
<keyword evidence="10" id="KW-0234">DNA repair</keyword>
<dbReference type="Pfam" id="PF13361">
    <property type="entry name" value="UvrD_C"/>
    <property type="match status" value="2"/>
</dbReference>
<evidence type="ECO:0000256" key="12">
    <source>
        <dbReference type="ARBA" id="ARBA00034617"/>
    </source>
</evidence>
<dbReference type="SUPFAM" id="SSF52540">
    <property type="entry name" value="P-loop containing nucleoside triphosphate hydrolases"/>
    <property type="match status" value="1"/>
</dbReference>
<evidence type="ECO:0000256" key="11">
    <source>
        <dbReference type="ARBA" id="ARBA00023235"/>
    </source>
</evidence>
<dbReference type="Proteomes" id="UP001055955">
    <property type="component" value="Chromosome"/>
</dbReference>
<evidence type="ECO:0000256" key="8">
    <source>
        <dbReference type="ARBA" id="ARBA00022840"/>
    </source>
</evidence>
<dbReference type="InterPro" id="IPR011604">
    <property type="entry name" value="PDDEXK-like_dom_sf"/>
</dbReference>
<dbReference type="EMBL" id="CP092900">
    <property type="protein sequence ID" value="UTC24976.1"/>
    <property type="molecule type" value="Genomic_DNA"/>
</dbReference>
<evidence type="ECO:0000256" key="9">
    <source>
        <dbReference type="ARBA" id="ARBA00023125"/>
    </source>
</evidence>
<dbReference type="InterPro" id="IPR027417">
    <property type="entry name" value="P-loop_NTPase"/>
</dbReference>
<evidence type="ECO:0000313" key="20">
    <source>
        <dbReference type="Proteomes" id="UP001055955"/>
    </source>
</evidence>
<dbReference type="InterPro" id="IPR013986">
    <property type="entry name" value="DExx_box_DNA_helicase_dom_sf"/>
</dbReference>
<reference evidence="19 20" key="1">
    <citation type="journal article" date="2022" name="Nat. Microbiol.">
        <title>The microbiome of a bacterivorous marine choanoflagellate contains a resource-demanding obligate bacterial associate.</title>
        <authorList>
            <person name="Needham D.M."/>
            <person name="Poirier C."/>
            <person name="Bachy C."/>
            <person name="George E.E."/>
            <person name="Wilken S."/>
            <person name="Yung C.C.M."/>
            <person name="Limardo A.J."/>
            <person name="Morando M."/>
            <person name="Sudek L."/>
            <person name="Malmstrom R.R."/>
            <person name="Keeling P.J."/>
            <person name="Santoro A.E."/>
            <person name="Worden A.Z."/>
        </authorList>
    </citation>
    <scope>NUCLEOTIDE SEQUENCE [LARGE SCALE GENOMIC DNA]</scope>
    <source>
        <strain evidence="19 20">Comchoano-1</strain>
    </source>
</reference>
<keyword evidence="9" id="KW-0238">DNA-binding</keyword>
<keyword evidence="3 16" id="KW-0547">Nucleotide-binding</keyword>
<evidence type="ECO:0000259" key="17">
    <source>
        <dbReference type="PROSITE" id="PS51198"/>
    </source>
</evidence>
<evidence type="ECO:0000256" key="10">
    <source>
        <dbReference type="ARBA" id="ARBA00023204"/>
    </source>
</evidence>
<protein>
    <recommendedName>
        <fullName evidence="13">DNA 3'-5' helicase</fullName>
        <ecNumber evidence="13">5.6.2.4</ecNumber>
    </recommendedName>
    <alternativeName>
        <fullName evidence="14">DNA 3'-5' helicase II</fullName>
    </alternativeName>
</protein>
<evidence type="ECO:0000256" key="4">
    <source>
        <dbReference type="ARBA" id="ARBA00022763"/>
    </source>
</evidence>
<sequence>MKPVDHAIRQQAMDPFTSAIVSAPAGSGKTYLLTRRILNLLIHCDQPEEVIAITFTKKAAAEMKHRLIQCLTEAQEEPAINALKHSQINNWDILNNTHKLNIMTIDSFTAWLLDQGTPCISGKISASPGLLYRQVVYQYFQQDNWCEAQHILLKTLEGQYQRLETMLCDLLSSRDQWQSCLDSSIEGTSQQGIQALIAYYTHQCERYFSTYSTDIQALLANINHVTQRFESTTLYPNESTLHTYQSLHHILLTTTQQIRKKQNKKQGIYSKAFISAYPDIEHLQKQSQQTIETLSEYLKTSPEALEALSAVSLLPGQHNSDEVNFLKHLTTILRDLNQRLIHLLTSTQQTDFTQISHQAIHAIKHDTALQTFCKKNIKHILMDEFQDTAYGQYQLAEGIISTWDKHAHHTFFAVGDPMQSIYRFRQAEVGLFLSAQKKPIAHIQLTPLSLTCNFRSNQKMIEAVNEHFQEIFPESDNPLFSAIKYRPAIPTKGSNEDDGIYIQQELNPDPVAQASRIVSIIQSLQLKNPNSSIAILGQTRGQLSKIIPLLEQKNIGFNAIDIYPIMQLSAVSDLTALLGYLSNSSDTIAYFSILRSPLCGLSTQELYAQSNHAKHPHVLTLRKYIAHAKLRHPAAPVSQAWMIWSLLEGYKRYHHSQHHAIQQWFDVLLQLQSEHHPLDRMSIGHYFSRSFMSITQPNCKLSLLTSHKSKGLEYDHVIIPHCEKRKAPASTPLFYTESAFGPILQPNFLDNLQNSEYFKSLNKKRDTLESFRLLYVAATRAKNTLHIVGHFEQGAPTNSWLAMMLKKESAKHTHIITNHTEIHSEANIKPYHPRTITPLVAQSAPTVTLKESKVHSQADKGTALHLFMQYYTHANIEMIWQLHLKNHAFSHDEINELNQAKLQITKNLVASKNQWLLQAPSAYNEISFDGRCIGLNRVVIDRLILIDQTFWVIDYKFPNTFHNNEKIQDLYKKQVQEYMQIVQTHYPQYKIRGGVYLPYYDQWVEV</sequence>
<dbReference type="RefSeq" id="WP_258568765.1">
    <property type="nucleotide sequence ID" value="NZ_CP092900.1"/>
</dbReference>
<comment type="catalytic activity">
    <reaction evidence="12">
        <text>Couples ATP hydrolysis with the unwinding of duplex DNA by translocating in the 3'-5' direction.</text>
        <dbReference type="EC" id="5.6.2.4"/>
    </reaction>
</comment>
<dbReference type="PROSITE" id="PS51217">
    <property type="entry name" value="UVRD_HELICASE_CTER"/>
    <property type="match status" value="1"/>
</dbReference>
<evidence type="ECO:0000256" key="7">
    <source>
        <dbReference type="ARBA" id="ARBA00022839"/>
    </source>
</evidence>
<keyword evidence="11" id="KW-0413">Isomerase</keyword>
<evidence type="ECO:0000256" key="13">
    <source>
        <dbReference type="ARBA" id="ARBA00034808"/>
    </source>
</evidence>
<evidence type="ECO:0000256" key="6">
    <source>
        <dbReference type="ARBA" id="ARBA00022806"/>
    </source>
</evidence>
<feature type="domain" description="UvrD-like helicase C-terminal" evidence="18">
    <location>
        <begin position="469"/>
        <end position="711"/>
    </location>
</feature>